<sequence>MKYEPIVFAGELDRWPSKSALAEMFKSDGYQVQEGRFAIRLKDFDSFAFRELEGDMGPGVVTAESDSAEELIVFLRRVSQTLADADVRHRFEVYSGTDKLIAYIHHEWPKAW</sequence>
<dbReference type="Proteomes" id="UP000201838">
    <property type="component" value="Unassembled WGS sequence"/>
</dbReference>
<accession>A0A238IVI6</accession>
<gene>
    <name evidence="1" type="ORF">BOA8489_00596</name>
</gene>
<dbReference type="AlphaFoldDB" id="A0A238IVI6"/>
<dbReference type="EMBL" id="FXXQ01000001">
    <property type="protein sequence ID" value="SMX22499.1"/>
    <property type="molecule type" value="Genomic_DNA"/>
</dbReference>
<protein>
    <submittedName>
        <fullName evidence="1">Uncharacterized protein</fullName>
    </submittedName>
</protein>
<keyword evidence="2" id="KW-1185">Reference proteome</keyword>
<evidence type="ECO:0000313" key="1">
    <source>
        <dbReference type="EMBL" id="SMX22499.1"/>
    </source>
</evidence>
<evidence type="ECO:0000313" key="2">
    <source>
        <dbReference type="Proteomes" id="UP000201838"/>
    </source>
</evidence>
<organism evidence="1 2">
    <name type="scientific">Boseongicola aestuarii</name>
    <dbReference type="NCBI Taxonomy" id="1470561"/>
    <lineage>
        <taxon>Bacteria</taxon>
        <taxon>Pseudomonadati</taxon>
        <taxon>Pseudomonadota</taxon>
        <taxon>Alphaproteobacteria</taxon>
        <taxon>Rhodobacterales</taxon>
        <taxon>Paracoccaceae</taxon>
        <taxon>Boseongicola</taxon>
    </lineage>
</organism>
<name>A0A238IVI6_9RHOB</name>
<reference evidence="1 2" key="1">
    <citation type="submission" date="2017-05" db="EMBL/GenBank/DDBJ databases">
        <authorList>
            <person name="Song R."/>
            <person name="Chenine A.L."/>
            <person name="Ruprecht R.M."/>
        </authorList>
    </citation>
    <scope>NUCLEOTIDE SEQUENCE [LARGE SCALE GENOMIC DNA]</scope>
    <source>
        <strain evidence="1 2">CECT 8489</strain>
    </source>
</reference>
<proteinExistence type="predicted"/>